<feature type="transmembrane region" description="Helical" evidence="6">
    <location>
        <begin position="305"/>
        <end position="325"/>
    </location>
</feature>
<evidence type="ECO:0000256" key="4">
    <source>
        <dbReference type="ARBA" id="ARBA00022989"/>
    </source>
</evidence>
<evidence type="ECO:0000313" key="8">
    <source>
        <dbReference type="Proteomes" id="UP000291084"/>
    </source>
</evidence>
<dbReference type="GO" id="GO:0016020">
    <property type="term" value="C:membrane"/>
    <property type="evidence" value="ECO:0007669"/>
    <property type="project" value="UniProtKB-SubCell"/>
</dbReference>
<dbReference type="InterPro" id="IPR000109">
    <property type="entry name" value="POT_fam"/>
</dbReference>
<dbReference type="PANTHER" id="PTHR11654">
    <property type="entry name" value="OLIGOPEPTIDE TRANSPORTER-RELATED"/>
    <property type="match status" value="1"/>
</dbReference>
<dbReference type="Proteomes" id="UP000291084">
    <property type="component" value="Chromosome 9"/>
</dbReference>
<gene>
    <name evidence="7" type="primary">Vigan.09G062400</name>
    <name evidence="7" type="ORF">VIGAN_09062400</name>
</gene>
<dbReference type="GO" id="GO:0022857">
    <property type="term" value="F:transmembrane transporter activity"/>
    <property type="evidence" value="ECO:0007669"/>
    <property type="project" value="InterPro"/>
</dbReference>
<evidence type="ECO:0000256" key="6">
    <source>
        <dbReference type="SAM" id="Phobius"/>
    </source>
</evidence>
<reference evidence="7 8" key="1">
    <citation type="journal article" date="2015" name="Sci. Rep.">
        <title>The power of single molecule real-time sequencing technology in the de novo assembly of a eukaryotic genome.</title>
        <authorList>
            <person name="Sakai H."/>
            <person name="Naito K."/>
            <person name="Ogiso-Tanaka E."/>
            <person name="Takahashi Y."/>
            <person name="Iseki K."/>
            <person name="Muto C."/>
            <person name="Satou K."/>
            <person name="Teruya K."/>
            <person name="Shiroma A."/>
            <person name="Shimoji M."/>
            <person name="Hirano T."/>
            <person name="Itoh T."/>
            <person name="Kaga A."/>
            <person name="Tomooka N."/>
        </authorList>
    </citation>
    <scope>NUCLEOTIDE SEQUENCE [LARGE SCALE GENOMIC DNA]</scope>
    <source>
        <strain evidence="8">cv. Shumari</strain>
    </source>
</reference>
<keyword evidence="5 6" id="KW-0472">Membrane</keyword>
<keyword evidence="8" id="KW-1185">Reference proteome</keyword>
<feature type="transmembrane region" description="Helical" evidence="6">
    <location>
        <begin position="139"/>
        <end position="157"/>
    </location>
</feature>
<name>A0A0S3SWC4_PHAAN</name>
<dbReference type="OrthoDB" id="1181826at2759"/>
<evidence type="ECO:0000256" key="2">
    <source>
        <dbReference type="ARBA" id="ARBA00005982"/>
    </source>
</evidence>
<comment type="similarity">
    <text evidence="2">Belongs to the major facilitator superfamily. Proton-dependent oligopeptide transporter (POT/PTR) (TC 2.A.17) family.</text>
</comment>
<dbReference type="EMBL" id="AP015042">
    <property type="protein sequence ID" value="BAT97239.1"/>
    <property type="molecule type" value="Genomic_DNA"/>
</dbReference>
<dbReference type="Pfam" id="PF00854">
    <property type="entry name" value="PTR2"/>
    <property type="match status" value="1"/>
</dbReference>
<sequence>MFLSFIKISMTYEERFLFAALLMGGTYMLFLAGSVWYSREELPIESNLHKIYRIFKVALGKRYEKYPTSPSGYYWKDSKRGRSYEYHEGVRLLPPVPCLLRWLDKAAILEAEDSRESLELQEKNEKLCTVKEVSDVKSLVPMFCLCLAFFGYSLLLATENTFFISQASNMRSNITTSHNDISFLVLITVITRDATRTICHIISCAIGHFKIFSCIDNVCNKKAAIARIGLGMVCAIICSLIAWQVEVGRLKVSTYEDRRNSTVALLPQFSALGITKGLIEGGIENLFHGHVAKSMWSFDDAYKELVIGSGKLMIIPLVLSIPSWFGDTLDSSRLDKFYLTLGILNAVFLLVFCFYSLKYAYKEVRPEDDPAIED</sequence>
<proteinExistence type="inferred from homology"/>
<comment type="subcellular location">
    <subcellularLocation>
        <location evidence="1">Membrane</location>
        <topology evidence="1">Multi-pass membrane protein</topology>
    </subcellularLocation>
</comment>
<protein>
    <submittedName>
        <fullName evidence="7">Uncharacterized protein</fullName>
    </submittedName>
</protein>
<dbReference type="AlphaFoldDB" id="A0A0S3SWC4"/>
<feature type="transmembrane region" description="Helical" evidence="6">
    <location>
        <begin position="337"/>
        <end position="357"/>
    </location>
</feature>
<evidence type="ECO:0000256" key="1">
    <source>
        <dbReference type="ARBA" id="ARBA00004141"/>
    </source>
</evidence>
<evidence type="ECO:0000313" key="7">
    <source>
        <dbReference type="EMBL" id="BAT97239.1"/>
    </source>
</evidence>
<keyword evidence="4 6" id="KW-1133">Transmembrane helix</keyword>
<feature type="transmembrane region" description="Helical" evidence="6">
    <location>
        <begin position="224"/>
        <end position="245"/>
    </location>
</feature>
<dbReference type="InterPro" id="IPR036259">
    <property type="entry name" value="MFS_trans_sf"/>
</dbReference>
<accession>A0A0S3SWC4</accession>
<feature type="transmembrane region" description="Helical" evidence="6">
    <location>
        <begin position="16"/>
        <end position="37"/>
    </location>
</feature>
<evidence type="ECO:0000256" key="3">
    <source>
        <dbReference type="ARBA" id="ARBA00022692"/>
    </source>
</evidence>
<dbReference type="Gene3D" id="1.20.1250.20">
    <property type="entry name" value="MFS general substrate transporter like domains"/>
    <property type="match status" value="1"/>
</dbReference>
<keyword evidence="3 6" id="KW-0812">Transmembrane</keyword>
<evidence type="ECO:0000256" key="5">
    <source>
        <dbReference type="ARBA" id="ARBA00023136"/>
    </source>
</evidence>
<organism evidence="7 8">
    <name type="scientific">Vigna angularis var. angularis</name>
    <dbReference type="NCBI Taxonomy" id="157739"/>
    <lineage>
        <taxon>Eukaryota</taxon>
        <taxon>Viridiplantae</taxon>
        <taxon>Streptophyta</taxon>
        <taxon>Embryophyta</taxon>
        <taxon>Tracheophyta</taxon>
        <taxon>Spermatophyta</taxon>
        <taxon>Magnoliopsida</taxon>
        <taxon>eudicotyledons</taxon>
        <taxon>Gunneridae</taxon>
        <taxon>Pentapetalae</taxon>
        <taxon>rosids</taxon>
        <taxon>fabids</taxon>
        <taxon>Fabales</taxon>
        <taxon>Fabaceae</taxon>
        <taxon>Papilionoideae</taxon>
        <taxon>50 kb inversion clade</taxon>
        <taxon>NPAAA clade</taxon>
        <taxon>indigoferoid/millettioid clade</taxon>
        <taxon>Phaseoleae</taxon>
        <taxon>Vigna</taxon>
    </lineage>
</organism>